<organism evidence="1">
    <name type="scientific">viral metagenome</name>
    <dbReference type="NCBI Taxonomy" id="1070528"/>
    <lineage>
        <taxon>unclassified sequences</taxon>
        <taxon>metagenomes</taxon>
        <taxon>organismal metagenomes</taxon>
    </lineage>
</organism>
<proteinExistence type="predicted"/>
<sequence>MNMKNIILLIIASEDNKCYNEMDDIKIKLNFKY</sequence>
<accession>A0A6C0CZF8</accession>
<dbReference type="EMBL" id="MN739507">
    <property type="protein sequence ID" value="QHT09059.1"/>
    <property type="molecule type" value="Genomic_DNA"/>
</dbReference>
<dbReference type="AlphaFoldDB" id="A0A6C0CZF8"/>
<reference evidence="1" key="1">
    <citation type="journal article" date="2020" name="Nature">
        <title>Giant virus diversity and host interactions through global metagenomics.</title>
        <authorList>
            <person name="Schulz F."/>
            <person name="Roux S."/>
            <person name="Paez-Espino D."/>
            <person name="Jungbluth S."/>
            <person name="Walsh D.A."/>
            <person name="Denef V.J."/>
            <person name="McMahon K.D."/>
            <person name="Konstantinidis K.T."/>
            <person name="Eloe-Fadrosh E.A."/>
            <person name="Kyrpides N.C."/>
            <person name="Woyke T."/>
        </authorList>
    </citation>
    <scope>NUCLEOTIDE SEQUENCE</scope>
    <source>
        <strain evidence="1">GVMAG-M-3300023109-53</strain>
    </source>
</reference>
<name>A0A6C0CZF8_9ZZZZ</name>
<protein>
    <submittedName>
        <fullName evidence="1">Uncharacterized protein</fullName>
    </submittedName>
</protein>
<evidence type="ECO:0000313" key="1">
    <source>
        <dbReference type="EMBL" id="QHT09059.1"/>
    </source>
</evidence>